<dbReference type="PANTHER" id="PTHR45024:SF2">
    <property type="entry name" value="SCP2 DOMAIN-CONTAINING PROTEIN"/>
    <property type="match status" value="1"/>
</dbReference>
<dbReference type="Pfam" id="PF00106">
    <property type="entry name" value="adh_short"/>
    <property type="match status" value="1"/>
</dbReference>
<proteinExistence type="inferred from homology"/>
<evidence type="ECO:0000313" key="7">
    <source>
        <dbReference type="EMBL" id="CAB5061182.1"/>
    </source>
</evidence>
<sequence>MGIVSGKIAIVTGAGRGVGRGEAMELAAQGARVICNDLGSSSKGEGADAAPVDTTVQLIKDRGGEAIANYEDVSSWEGSERIVAQAIDTWGALDIVVNNAGILRDLTIVRMGEEDWDKVIAVHLKGTFNMTHHACVYWSNESKAGRVRKASIVNTVSSAGLQGNPGQANYGAAKAGIAALTVITALEGERYGVRANAIAPGGATRIVNDAMPQIPVREANEVADGEFERLNPGNSAPMAVWLASDESLLISGQVFRAVGADVTHYHGWSLGATASNNVKGEPQKWDPERMSSALSKSLFGLRPGGLQIPSKA</sequence>
<protein>
    <submittedName>
        <fullName evidence="4">Unannotated protein</fullName>
    </submittedName>
</protein>
<comment type="similarity">
    <text evidence="1">Belongs to the short-chain dehydrogenases/reductases (SDR) family.</text>
</comment>
<dbReference type="PROSITE" id="PS00061">
    <property type="entry name" value="ADH_SHORT"/>
    <property type="match status" value="1"/>
</dbReference>
<dbReference type="EMBL" id="CAFAAQ010000334">
    <property type="protein sequence ID" value="CAB4828790.1"/>
    <property type="molecule type" value="Genomic_DNA"/>
</dbReference>
<evidence type="ECO:0000313" key="3">
    <source>
        <dbReference type="EMBL" id="CAB4712427.1"/>
    </source>
</evidence>
<dbReference type="PRINTS" id="PR00081">
    <property type="entry name" value="GDHRDH"/>
</dbReference>
<name>A0A6J7A8K5_9ZZZZ</name>
<organism evidence="4">
    <name type="scientific">freshwater metagenome</name>
    <dbReference type="NCBI Taxonomy" id="449393"/>
    <lineage>
        <taxon>unclassified sequences</taxon>
        <taxon>metagenomes</taxon>
        <taxon>ecological metagenomes</taxon>
    </lineage>
</organism>
<gene>
    <name evidence="3" type="ORF">UFOPK2582_01489</name>
    <name evidence="4" type="ORF">UFOPK3046_02216</name>
    <name evidence="5" type="ORF">UFOPK3914_00825</name>
    <name evidence="6" type="ORF">UFOPK4173_01618</name>
    <name evidence="7" type="ORF">UFOPK4354_00209</name>
</gene>
<dbReference type="EMBL" id="CAFBPW010000230">
    <property type="protein sequence ID" value="CAB5038955.1"/>
    <property type="molecule type" value="Genomic_DNA"/>
</dbReference>
<dbReference type="PANTHER" id="PTHR45024">
    <property type="entry name" value="DEHYDROGENASES, SHORT CHAIN"/>
    <property type="match status" value="1"/>
</dbReference>
<keyword evidence="2" id="KW-0560">Oxidoreductase</keyword>
<dbReference type="PRINTS" id="PR00080">
    <property type="entry name" value="SDRFAMILY"/>
</dbReference>
<dbReference type="InterPro" id="IPR020904">
    <property type="entry name" value="Sc_DH/Rdtase_CS"/>
</dbReference>
<dbReference type="Gene3D" id="3.40.50.720">
    <property type="entry name" value="NAD(P)-binding Rossmann-like Domain"/>
    <property type="match status" value="1"/>
</dbReference>
<dbReference type="EMBL" id="CAEZXS010000225">
    <property type="protein sequence ID" value="CAB4712427.1"/>
    <property type="molecule type" value="Genomic_DNA"/>
</dbReference>
<dbReference type="EMBL" id="CAFBQW010000012">
    <property type="protein sequence ID" value="CAB5061182.1"/>
    <property type="molecule type" value="Genomic_DNA"/>
</dbReference>
<dbReference type="InterPro" id="IPR036291">
    <property type="entry name" value="NAD(P)-bd_dom_sf"/>
</dbReference>
<evidence type="ECO:0000313" key="5">
    <source>
        <dbReference type="EMBL" id="CAB4977473.1"/>
    </source>
</evidence>
<dbReference type="SUPFAM" id="SSF51735">
    <property type="entry name" value="NAD(P)-binding Rossmann-fold domains"/>
    <property type="match status" value="1"/>
</dbReference>
<evidence type="ECO:0000313" key="6">
    <source>
        <dbReference type="EMBL" id="CAB5038955.1"/>
    </source>
</evidence>
<reference evidence="4" key="1">
    <citation type="submission" date="2020-05" db="EMBL/GenBank/DDBJ databases">
        <authorList>
            <person name="Chiriac C."/>
            <person name="Salcher M."/>
            <person name="Ghai R."/>
            <person name="Kavagutti S V."/>
        </authorList>
    </citation>
    <scope>NUCLEOTIDE SEQUENCE</scope>
</reference>
<evidence type="ECO:0000256" key="2">
    <source>
        <dbReference type="ARBA" id="ARBA00023002"/>
    </source>
</evidence>
<accession>A0A6J7A8K5</accession>
<dbReference type="EMBL" id="CAFBOG010000061">
    <property type="protein sequence ID" value="CAB4977473.1"/>
    <property type="molecule type" value="Genomic_DNA"/>
</dbReference>
<dbReference type="InterPro" id="IPR051687">
    <property type="entry name" value="Peroxisomal_Beta-Oxidation"/>
</dbReference>
<dbReference type="GO" id="GO:0016491">
    <property type="term" value="F:oxidoreductase activity"/>
    <property type="evidence" value="ECO:0007669"/>
    <property type="project" value="UniProtKB-KW"/>
</dbReference>
<evidence type="ECO:0000256" key="1">
    <source>
        <dbReference type="ARBA" id="ARBA00006484"/>
    </source>
</evidence>
<dbReference type="InterPro" id="IPR002347">
    <property type="entry name" value="SDR_fam"/>
</dbReference>
<dbReference type="AlphaFoldDB" id="A0A6J7A8K5"/>
<evidence type="ECO:0000313" key="4">
    <source>
        <dbReference type="EMBL" id="CAB4828790.1"/>
    </source>
</evidence>